<proteinExistence type="predicted"/>
<organism evidence="1 2">
    <name type="scientific">Fusibacter tunisiensis</name>
    <dbReference type="NCBI Taxonomy" id="1008308"/>
    <lineage>
        <taxon>Bacteria</taxon>
        <taxon>Bacillati</taxon>
        <taxon>Bacillota</taxon>
        <taxon>Clostridia</taxon>
        <taxon>Eubacteriales</taxon>
        <taxon>Eubacteriales Family XII. Incertae Sedis</taxon>
        <taxon>Fusibacter</taxon>
    </lineage>
</organism>
<dbReference type="EMBL" id="JAFBDT010000010">
    <property type="protein sequence ID" value="MBM7561963.1"/>
    <property type="molecule type" value="Genomic_DNA"/>
</dbReference>
<dbReference type="Proteomes" id="UP000767854">
    <property type="component" value="Unassembled WGS sequence"/>
</dbReference>
<gene>
    <name evidence="1" type="ORF">JOC49_001506</name>
</gene>
<keyword evidence="2" id="KW-1185">Reference proteome</keyword>
<sequence>MKDVVRGNQFEVKFCKRCGDEKKVNKWNLCKTCQSEVDHEYAMMYETKTREY</sequence>
<comment type="caution">
    <text evidence="1">The sequence shown here is derived from an EMBL/GenBank/DDBJ whole genome shotgun (WGS) entry which is preliminary data.</text>
</comment>
<evidence type="ECO:0000313" key="2">
    <source>
        <dbReference type="Proteomes" id="UP000767854"/>
    </source>
</evidence>
<reference evidence="1 2" key="1">
    <citation type="submission" date="2021-01" db="EMBL/GenBank/DDBJ databases">
        <title>Genomic Encyclopedia of Type Strains, Phase IV (KMG-IV): sequencing the most valuable type-strain genomes for metagenomic binning, comparative biology and taxonomic classification.</title>
        <authorList>
            <person name="Goeker M."/>
        </authorList>
    </citation>
    <scope>NUCLEOTIDE SEQUENCE [LARGE SCALE GENOMIC DNA]</scope>
    <source>
        <strain evidence="1 2">DSM 24436</strain>
    </source>
</reference>
<evidence type="ECO:0000313" key="1">
    <source>
        <dbReference type="EMBL" id="MBM7561963.1"/>
    </source>
</evidence>
<dbReference type="RefSeq" id="WP_204663947.1">
    <property type="nucleotide sequence ID" value="NZ_JAFBDT010000010.1"/>
</dbReference>
<name>A0ABS2MRE1_9FIRM</name>
<protein>
    <submittedName>
        <fullName evidence="1">Membrane protein YvbJ</fullName>
    </submittedName>
</protein>
<accession>A0ABS2MRE1</accession>